<dbReference type="Proteomes" id="UP000887576">
    <property type="component" value="Unplaced"/>
</dbReference>
<organism evidence="1 2">
    <name type="scientific">Panagrolaimus sp. JU765</name>
    <dbReference type="NCBI Taxonomy" id="591449"/>
    <lineage>
        <taxon>Eukaryota</taxon>
        <taxon>Metazoa</taxon>
        <taxon>Ecdysozoa</taxon>
        <taxon>Nematoda</taxon>
        <taxon>Chromadorea</taxon>
        <taxon>Rhabditida</taxon>
        <taxon>Tylenchina</taxon>
        <taxon>Panagrolaimomorpha</taxon>
        <taxon>Panagrolaimoidea</taxon>
        <taxon>Panagrolaimidae</taxon>
        <taxon>Panagrolaimus</taxon>
    </lineage>
</organism>
<sequence>MKLLSAIQKSTRPLVFGMIHVPALPGTPLSSKTVAEINKIVEEEARIYSKTKIDGIILENMHDVPYSMKITPEVISTMTKFCSTAKTVFESNKKPGLFGIQILAGGNSEALAVALASDFDFIRAESFVFAHVADEGYMDACAGELLRYRRRIGADKIAVLTDIKKKHSSHAITADLSISEVAHAAEFFLADGVIVTGTATGKPANIAELQEVKKSTKLPVFIGSGLTADNLASFATADGFIVGSHFKKNDDWKSQLDFEKIQNFMEKISTLKK</sequence>
<protein>
    <submittedName>
        <fullName evidence="2">BtpA family membrane complex biogenesis protein</fullName>
    </submittedName>
</protein>
<name>A0AC34REI0_9BILA</name>
<reference evidence="2" key="1">
    <citation type="submission" date="2022-11" db="UniProtKB">
        <authorList>
            <consortium name="WormBaseParasite"/>
        </authorList>
    </citation>
    <scope>IDENTIFICATION</scope>
</reference>
<evidence type="ECO:0000313" key="2">
    <source>
        <dbReference type="WBParaSite" id="JU765_v2.g6032.t1"/>
    </source>
</evidence>
<evidence type="ECO:0000313" key="1">
    <source>
        <dbReference type="Proteomes" id="UP000887576"/>
    </source>
</evidence>
<proteinExistence type="predicted"/>
<accession>A0AC34REI0</accession>
<dbReference type="WBParaSite" id="JU765_v2.g6032.t1">
    <property type="protein sequence ID" value="JU765_v2.g6032.t1"/>
    <property type="gene ID" value="JU765_v2.g6032"/>
</dbReference>